<dbReference type="GO" id="GO:0008720">
    <property type="term" value="F:D-lactate dehydrogenase (NAD+) activity"/>
    <property type="evidence" value="ECO:0007669"/>
    <property type="project" value="TreeGrafter"/>
</dbReference>
<comment type="cofactor">
    <cofactor evidence="1">
        <name>FAD</name>
        <dbReference type="ChEBI" id="CHEBI:57692"/>
    </cofactor>
</comment>
<dbReference type="InterPro" id="IPR016169">
    <property type="entry name" value="FAD-bd_PCMH_sub2"/>
</dbReference>
<dbReference type="PROSITE" id="PS51387">
    <property type="entry name" value="FAD_PCMH"/>
    <property type="match status" value="1"/>
</dbReference>
<dbReference type="PANTHER" id="PTHR11748">
    <property type="entry name" value="D-LACTATE DEHYDROGENASE"/>
    <property type="match status" value="1"/>
</dbReference>
<accession>A0A1F4U8I9</accession>
<evidence type="ECO:0000256" key="1">
    <source>
        <dbReference type="ARBA" id="ARBA00001974"/>
    </source>
</evidence>
<protein>
    <recommendedName>
        <fullName evidence="7">D-lactate dehydrogenase (cytochrome)</fullName>
        <ecNumber evidence="7">1.1.2.4</ecNumber>
    </recommendedName>
</protein>
<dbReference type="Gene3D" id="3.30.70.2740">
    <property type="match status" value="1"/>
</dbReference>
<dbReference type="Gene3D" id="3.30.465.10">
    <property type="match status" value="1"/>
</dbReference>
<keyword evidence="4" id="KW-0274">FAD</keyword>
<dbReference type="PANTHER" id="PTHR11748:SF111">
    <property type="entry name" value="D-LACTATE DEHYDROGENASE, MITOCHONDRIAL-RELATED"/>
    <property type="match status" value="1"/>
</dbReference>
<comment type="caution">
    <text evidence="9">The sequence shown here is derived from an EMBL/GenBank/DDBJ whole genome shotgun (WGS) entry which is preliminary data.</text>
</comment>
<evidence type="ECO:0000313" key="9">
    <source>
        <dbReference type="EMBL" id="OGC41160.1"/>
    </source>
</evidence>
<keyword evidence="5" id="KW-0809">Transit peptide</keyword>
<reference evidence="9 10" key="1">
    <citation type="journal article" date="2016" name="Nat. Commun.">
        <title>Thousands of microbial genomes shed light on interconnected biogeochemical processes in an aquifer system.</title>
        <authorList>
            <person name="Anantharaman K."/>
            <person name="Brown C.T."/>
            <person name="Hug L.A."/>
            <person name="Sharon I."/>
            <person name="Castelle C.J."/>
            <person name="Probst A.J."/>
            <person name="Thomas B.C."/>
            <person name="Singh A."/>
            <person name="Wilkins M.J."/>
            <person name="Karaoz U."/>
            <person name="Brodie E.L."/>
            <person name="Williams K.H."/>
            <person name="Hubbard S.S."/>
            <person name="Banfield J.F."/>
        </authorList>
    </citation>
    <scope>NUCLEOTIDE SEQUENCE [LARGE SCALE GENOMIC DNA]</scope>
</reference>
<dbReference type="GO" id="GO:0004458">
    <property type="term" value="F:D-lactate dehydrogenase (cytochrome) activity"/>
    <property type="evidence" value="ECO:0007669"/>
    <property type="project" value="UniProtKB-EC"/>
</dbReference>
<dbReference type="InterPro" id="IPR016171">
    <property type="entry name" value="Vanillyl_alc_oxidase_C-sub2"/>
</dbReference>
<dbReference type="InterPro" id="IPR016164">
    <property type="entry name" value="FAD-linked_Oxase-like_C"/>
</dbReference>
<evidence type="ECO:0000259" key="8">
    <source>
        <dbReference type="PROSITE" id="PS51387"/>
    </source>
</evidence>
<dbReference type="GO" id="GO:0071949">
    <property type="term" value="F:FAD binding"/>
    <property type="evidence" value="ECO:0007669"/>
    <property type="project" value="InterPro"/>
</dbReference>
<dbReference type="Proteomes" id="UP000179242">
    <property type="component" value="Unassembled WGS sequence"/>
</dbReference>
<keyword evidence="6" id="KW-0560">Oxidoreductase</keyword>
<organism evidence="9 10">
    <name type="scientific">candidate division WOR-1 bacterium RIFOXYC2_FULL_46_14</name>
    <dbReference type="NCBI Taxonomy" id="1802587"/>
    <lineage>
        <taxon>Bacteria</taxon>
        <taxon>Bacillati</taxon>
        <taxon>Saganbacteria</taxon>
    </lineage>
</organism>
<gene>
    <name evidence="9" type="ORF">A2438_07470</name>
</gene>
<dbReference type="Pfam" id="PF02913">
    <property type="entry name" value="FAD-oxidase_C"/>
    <property type="match status" value="1"/>
</dbReference>
<dbReference type="InterPro" id="IPR016166">
    <property type="entry name" value="FAD-bd_PCMH"/>
</dbReference>
<dbReference type="SUPFAM" id="SSF55103">
    <property type="entry name" value="FAD-linked oxidases, C-terminal domain"/>
    <property type="match status" value="1"/>
</dbReference>
<evidence type="ECO:0000256" key="4">
    <source>
        <dbReference type="ARBA" id="ARBA00022827"/>
    </source>
</evidence>
<sequence length="446" mass="49741">MLRKTDPDMIKGYLEDSSNLQGGYAEGAYLPENDKEILEAVKECSSKKTPLTISGAGTGTTGGRIPFGGWVLSTEKLNQIIAIDKKAKTALIQPGVSLDQLDNALKKEGLMYAPDPTEKSAYLGGNVATNASGARSLRMGPTRNHIKRLKVILSTGEILSLTRSRPLELPRLKSSAGYYSTPDMEQIDLFIGSEGTLGIVSEIEVNLIDRIENTFDCIVFLDSEEAAIDLTEKLREREDILMIEYFDFNSIELLGKGKKCAIYFEQKIVDDNYLELEGETWVGMNEKQKEELWEFRHSMPEHINEEFKKHHTVKFASDIAVPDSKFREMFAFYNLVLSTYDLQLFYVKFGHIGQSHLHVNLVPRTQADIPLAKELIMKFVKKAVSLGGTVSAEHGIGKIKHDYLREMYGDSGIAGMIQIKKGFDPGLILNIGNVFPLKQLSGNSAF</sequence>
<evidence type="ECO:0000256" key="2">
    <source>
        <dbReference type="ARBA" id="ARBA00008000"/>
    </source>
</evidence>
<dbReference type="InterPro" id="IPR004113">
    <property type="entry name" value="FAD-bd_oxidored_4_C"/>
</dbReference>
<keyword evidence="3" id="KW-0285">Flavoprotein</keyword>
<evidence type="ECO:0000256" key="5">
    <source>
        <dbReference type="ARBA" id="ARBA00022946"/>
    </source>
</evidence>
<comment type="similarity">
    <text evidence="2">Belongs to the FAD-binding oxidoreductase/transferase type 4 family.</text>
</comment>
<dbReference type="Gene3D" id="1.10.45.10">
    <property type="entry name" value="Vanillyl-alcohol Oxidase, Chain A, domain 4"/>
    <property type="match status" value="1"/>
</dbReference>
<dbReference type="SUPFAM" id="SSF56176">
    <property type="entry name" value="FAD-binding/transporter-associated domain-like"/>
    <property type="match status" value="1"/>
</dbReference>
<dbReference type="InterPro" id="IPR036318">
    <property type="entry name" value="FAD-bd_PCMH-like_sf"/>
</dbReference>
<dbReference type="EMBL" id="MEUJ01000001">
    <property type="protein sequence ID" value="OGC41160.1"/>
    <property type="molecule type" value="Genomic_DNA"/>
</dbReference>
<dbReference type="AlphaFoldDB" id="A0A1F4U8I9"/>
<name>A0A1F4U8I9_UNCSA</name>
<dbReference type="Pfam" id="PF01565">
    <property type="entry name" value="FAD_binding_4"/>
    <property type="match status" value="1"/>
</dbReference>
<dbReference type="InterPro" id="IPR006094">
    <property type="entry name" value="Oxid_FAD_bind_N"/>
</dbReference>
<dbReference type="GO" id="GO:1903457">
    <property type="term" value="P:lactate catabolic process"/>
    <property type="evidence" value="ECO:0007669"/>
    <property type="project" value="TreeGrafter"/>
</dbReference>
<evidence type="ECO:0000256" key="3">
    <source>
        <dbReference type="ARBA" id="ARBA00022630"/>
    </source>
</evidence>
<evidence type="ECO:0000256" key="7">
    <source>
        <dbReference type="ARBA" id="ARBA00038897"/>
    </source>
</evidence>
<evidence type="ECO:0000313" key="10">
    <source>
        <dbReference type="Proteomes" id="UP000179242"/>
    </source>
</evidence>
<dbReference type="EC" id="1.1.2.4" evidence="7"/>
<proteinExistence type="inferred from homology"/>
<feature type="domain" description="FAD-binding PCMH-type" evidence="8">
    <location>
        <begin position="21"/>
        <end position="210"/>
    </location>
</feature>
<evidence type="ECO:0000256" key="6">
    <source>
        <dbReference type="ARBA" id="ARBA00023002"/>
    </source>
</evidence>